<organism evidence="3 4">
    <name type="scientific">Azospirillum isscasi</name>
    <dbReference type="NCBI Taxonomy" id="3053926"/>
    <lineage>
        <taxon>Bacteria</taxon>
        <taxon>Pseudomonadati</taxon>
        <taxon>Pseudomonadota</taxon>
        <taxon>Alphaproteobacteria</taxon>
        <taxon>Rhodospirillales</taxon>
        <taxon>Azospirillaceae</taxon>
        <taxon>Azospirillum</taxon>
    </lineage>
</organism>
<dbReference type="Gene3D" id="1.20.1260.10">
    <property type="match status" value="1"/>
</dbReference>
<name>A0ABU0WFF5_9PROT</name>
<feature type="transmembrane region" description="Helical" evidence="1">
    <location>
        <begin position="26"/>
        <end position="45"/>
    </location>
</feature>
<keyword evidence="4" id="KW-1185">Reference proteome</keyword>
<feature type="transmembrane region" description="Helical" evidence="1">
    <location>
        <begin position="87"/>
        <end position="104"/>
    </location>
</feature>
<evidence type="ECO:0000259" key="2">
    <source>
        <dbReference type="Pfam" id="PF03713"/>
    </source>
</evidence>
<dbReference type="InterPro" id="IPR012347">
    <property type="entry name" value="Ferritin-like"/>
</dbReference>
<evidence type="ECO:0000313" key="3">
    <source>
        <dbReference type="EMBL" id="MDQ2102788.1"/>
    </source>
</evidence>
<comment type="caution">
    <text evidence="3">The sequence shown here is derived from an EMBL/GenBank/DDBJ whole genome shotgun (WGS) entry which is preliminary data.</text>
</comment>
<dbReference type="RefSeq" id="WP_306705209.1">
    <property type="nucleotide sequence ID" value="NZ_JAUJFI010000030.1"/>
</dbReference>
<dbReference type="Proteomes" id="UP001227317">
    <property type="component" value="Unassembled WGS sequence"/>
</dbReference>
<keyword evidence="1" id="KW-1133">Transmembrane helix</keyword>
<feature type="domain" description="DUF305" evidence="2">
    <location>
        <begin position="113"/>
        <end position="162"/>
    </location>
</feature>
<dbReference type="EMBL" id="JAUJFI010000030">
    <property type="protein sequence ID" value="MDQ2102788.1"/>
    <property type="molecule type" value="Genomic_DNA"/>
</dbReference>
<dbReference type="InterPro" id="IPR005183">
    <property type="entry name" value="DUF305_CopM-like"/>
</dbReference>
<keyword evidence="1" id="KW-0472">Membrane</keyword>
<evidence type="ECO:0000256" key="1">
    <source>
        <dbReference type="SAM" id="Phobius"/>
    </source>
</evidence>
<accession>A0ABU0WFF5</accession>
<sequence>MASSDVGFQAPEATDKRMQNMSYGRFAVILSINLIVMFILTMAFIEKFDHFYTNISNFYMALLMLAPMAMLMLALMGGMLPDKKVNITLLVGFGLLFVATLWLGRTEAFIGNEQFLKAMIPHHSRAILVCKQASITDPEIVQLCGQIIESQQQEIEQMQNILKHY</sequence>
<proteinExistence type="predicted"/>
<feature type="transmembrane region" description="Helical" evidence="1">
    <location>
        <begin position="57"/>
        <end position="75"/>
    </location>
</feature>
<protein>
    <submittedName>
        <fullName evidence="3">DUF305 domain-containing protein</fullName>
    </submittedName>
</protein>
<evidence type="ECO:0000313" key="4">
    <source>
        <dbReference type="Proteomes" id="UP001227317"/>
    </source>
</evidence>
<dbReference type="Pfam" id="PF03713">
    <property type="entry name" value="DUF305"/>
    <property type="match status" value="1"/>
</dbReference>
<gene>
    <name evidence="3" type="ORF">QSG27_08810</name>
</gene>
<keyword evidence="1" id="KW-0812">Transmembrane</keyword>
<reference evidence="3 4" key="1">
    <citation type="submission" date="2023-06" db="EMBL/GenBank/DDBJ databases">
        <title>Azospirillum isscasensis sp.nov, a bacterium isolated from rhizosphere soil of rice.</title>
        <authorList>
            <person name="Wang H."/>
        </authorList>
    </citation>
    <scope>NUCLEOTIDE SEQUENCE [LARGE SCALE GENOMIC DNA]</scope>
    <source>
        <strain evidence="3 4">C340-1</strain>
    </source>
</reference>